<keyword evidence="1" id="KW-0812">Transmembrane</keyword>
<proteinExistence type="predicted"/>
<dbReference type="GO" id="GO:0008643">
    <property type="term" value="P:carbohydrate transport"/>
    <property type="evidence" value="ECO:0007669"/>
    <property type="project" value="InterPro"/>
</dbReference>
<feature type="transmembrane region" description="Helical" evidence="1">
    <location>
        <begin position="107"/>
        <end position="127"/>
    </location>
</feature>
<dbReference type="EMBL" id="AEUD01000005">
    <property type="protein sequence ID" value="EGD55497.1"/>
    <property type="molecule type" value="Genomic_DNA"/>
</dbReference>
<reference evidence="2 3" key="1">
    <citation type="journal article" date="2011" name="J. Bacteriol.">
        <title>Draft Genome Sequence of Gordonia neofelifaecis NRRL B-59395, a Cholesterol-Degrading Actinomycete.</title>
        <authorList>
            <person name="Ge F."/>
            <person name="Li W."/>
            <person name="Chen G."/>
            <person name="Liu Y."/>
            <person name="Zhang G."/>
            <person name="Yong B."/>
            <person name="Wang Q."/>
            <person name="Wang N."/>
            <person name="Huang Z."/>
            <person name="Li W."/>
            <person name="Wang J."/>
            <person name="Wu C."/>
            <person name="Xie Q."/>
            <person name="Liu G."/>
        </authorList>
    </citation>
    <scope>NUCLEOTIDE SEQUENCE [LARGE SCALE GENOMIC DNA]</scope>
    <source>
        <strain evidence="2 3">NRRL B-59395</strain>
    </source>
</reference>
<keyword evidence="3" id="KW-1185">Reference proteome</keyword>
<dbReference type="Proteomes" id="UP000035065">
    <property type="component" value="Unassembled WGS sequence"/>
</dbReference>
<feature type="transmembrane region" description="Helical" evidence="1">
    <location>
        <begin position="327"/>
        <end position="348"/>
    </location>
</feature>
<evidence type="ECO:0000256" key="1">
    <source>
        <dbReference type="SAM" id="Phobius"/>
    </source>
</evidence>
<gene>
    <name evidence="2" type="ORF">SCNU_07288</name>
</gene>
<protein>
    <submittedName>
        <fullName evidence="2">Major facilitator superfamily protein</fullName>
    </submittedName>
</protein>
<dbReference type="InterPro" id="IPR036259">
    <property type="entry name" value="MFS_trans_sf"/>
</dbReference>
<feature type="transmembrane region" description="Helical" evidence="1">
    <location>
        <begin position="369"/>
        <end position="390"/>
    </location>
</feature>
<dbReference type="Pfam" id="PF13347">
    <property type="entry name" value="MFS_2"/>
    <property type="match status" value="1"/>
</dbReference>
<dbReference type="PANTHER" id="PTHR11328:SF24">
    <property type="entry name" value="MAJOR FACILITATOR SUPERFAMILY (MFS) PROFILE DOMAIN-CONTAINING PROTEIN"/>
    <property type="match status" value="1"/>
</dbReference>
<name>F1YHU3_9ACTN</name>
<feature type="transmembrane region" description="Helical" evidence="1">
    <location>
        <begin position="301"/>
        <end position="321"/>
    </location>
</feature>
<feature type="transmembrane region" description="Helical" evidence="1">
    <location>
        <begin position="41"/>
        <end position="61"/>
    </location>
</feature>
<feature type="transmembrane region" description="Helical" evidence="1">
    <location>
        <begin position="410"/>
        <end position="433"/>
    </location>
</feature>
<sequence>MTTTGLPRRVTAGFAAGSLGTGGFGVLPGLVLAYYLTDTLAVGALPAAVIVVIPKIVDVLVNPLIGARNDAAFATTGSRTRLMWIGTATIVPMFVLTFAAPTQAPPVVGALWVLVFFTAAAVAYACFQVPYIALPTDLTPDYHARTRLISARIAVLALAILLIGAGAPAVRDALGGGATGYVVMAAVSVAVIAGGMTVSTAVAGAAGRRAPNTATTTTAPDGRDAFRAARDHRHYRILLSVFVIQALASAVMLAGAQYLATYVLDDSGALTPLFVALVAPALLVMPLWVRVGRRFGKLRALFAASALFLLADVILVVAIAAPGAWVFGVLAITGVGYAGMQTFPLAMLPDVIDEYSAVTGREQGGAMSGLWTAGETLGMAIGPGLYLLVLAATGFVSSSADVDAEQPRSAIVGITAGFSVLPAILVALSMVFLTRYDRR</sequence>
<accession>F1YHU3</accession>
<evidence type="ECO:0000313" key="3">
    <source>
        <dbReference type="Proteomes" id="UP000035065"/>
    </source>
</evidence>
<dbReference type="STRING" id="644548.SCNU_07288"/>
<dbReference type="PANTHER" id="PTHR11328">
    <property type="entry name" value="MAJOR FACILITATOR SUPERFAMILY DOMAIN-CONTAINING PROTEIN"/>
    <property type="match status" value="1"/>
</dbReference>
<comment type="caution">
    <text evidence="2">The sequence shown here is derived from an EMBL/GenBank/DDBJ whole genome shotgun (WGS) entry which is preliminary data.</text>
</comment>
<feature type="transmembrane region" description="Helical" evidence="1">
    <location>
        <begin position="148"/>
        <end position="169"/>
    </location>
</feature>
<dbReference type="GO" id="GO:0015293">
    <property type="term" value="F:symporter activity"/>
    <property type="evidence" value="ECO:0007669"/>
    <property type="project" value="InterPro"/>
</dbReference>
<dbReference type="eggNOG" id="COG2211">
    <property type="taxonomic scope" value="Bacteria"/>
</dbReference>
<keyword evidence="1" id="KW-0472">Membrane</keyword>
<evidence type="ECO:0000313" key="2">
    <source>
        <dbReference type="EMBL" id="EGD55497.1"/>
    </source>
</evidence>
<feature type="transmembrane region" description="Helical" evidence="1">
    <location>
        <begin position="181"/>
        <end position="203"/>
    </location>
</feature>
<keyword evidence="1" id="KW-1133">Transmembrane helix</keyword>
<organism evidence="2 3">
    <name type="scientific">Gordonia neofelifaecis NRRL B-59395</name>
    <dbReference type="NCBI Taxonomy" id="644548"/>
    <lineage>
        <taxon>Bacteria</taxon>
        <taxon>Bacillati</taxon>
        <taxon>Actinomycetota</taxon>
        <taxon>Actinomycetes</taxon>
        <taxon>Mycobacteriales</taxon>
        <taxon>Gordoniaceae</taxon>
        <taxon>Gordonia</taxon>
    </lineage>
</organism>
<dbReference type="InterPro" id="IPR039672">
    <property type="entry name" value="MFS_2"/>
</dbReference>
<dbReference type="Gene3D" id="1.20.1250.20">
    <property type="entry name" value="MFS general substrate transporter like domains"/>
    <property type="match status" value="1"/>
</dbReference>
<dbReference type="AlphaFoldDB" id="F1YHU3"/>
<feature type="transmembrane region" description="Helical" evidence="1">
    <location>
        <begin position="82"/>
        <end position="101"/>
    </location>
</feature>
<dbReference type="GO" id="GO:0005886">
    <property type="term" value="C:plasma membrane"/>
    <property type="evidence" value="ECO:0007669"/>
    <property type="project" value="TreeGrafter"/>
</dbReference>
<dbReference type="SUPFAM" id="SSF103473">
    <property type="entry name" value="MFS general substrate transporter"/>
    <property type="match status" value="1"/>
</dbReference>
<feature type="transmembrane region" description="Helical" evidence="1">
    <location>
        <begin position="270"/>
        <end position="289"/>
    </location>
</feature>
<feature type="transmembrane region" description="Helical" evidence="1">
    <location>
        <begin position="237"/>
        <end position="258"/>
    </location>
</feature>
<feature type="transmembrane region" description="Helical" evidence="1">
    <location>
        <begin position="12"/>
        <end position="35"/>
    </location>
</feature>